<reference evidence="4" key="1">
    <citation type="submission" date="2022-04" db="EMBL/GenBank/DDBJ databases">
        <title>Roseibium sp. CAU 1639 isolated from mud.</title>
        <authorList>
            <person name="Kim W."/>
        </authorList>
    </citation>
    <scope>NUCLEOTIDE SEQUENCE</scope>
    <source>
        <strain evidence="4">CAU 1639</strain>
    </source>
</reference>
<comment type="caution">
    <text evidence="4">The sequence shown here is derived from an EMBL/GenBank/DDBJ whole genome shotgun (WGS) entry which is preliminary data.</text>
</comment>
<dbReference type="Proteomes" id="UP001431221">
    <property type="component" value="Unassembled WGS sequence"/>
</dbReference>
<keyword evidence="1 2" id="KW-0238">DNA-binding</keyword>
<evidence type="ECO:0000313" key="4">
    <source>
        <dbReference type="EMBL" id="MCK7613060.1"/>
    </source>
</evidence>
<protein>
    <submittedName>
        <fullName evidence="4">TetR/AcrR family transcriptional regulator</fullName>
    </submittedName>
</protein>
<evidence type="ECO:0000256" key="2">
    <source>
        <dbReference type="PROSITE-ProRule" id="PRU00335"/>
    </source>
</evidence>
<feature type="domain" description="HTH tetR-type" evidence="3">
    <location>
        <begin position="1"/>
        <end position="37"/>
    </location>
</feature>
<evidence type="ECO:0000259" key="3">
    <source>
        <dbReference type="PROSITE" id="PS50977"/>
    </source>
</evidence>
<accession>A0ABT0GW54</accession>
<dbReference type="PROSITE" id="PS50977">
    <property type="entry name" value="HTH_TETR_2"/>
    <property type="match status" value="1"/>
</dbReference>
<evidence type="ECO:0000256" key="1">
    <source>
        <dbReference type="ARBA" id="ARBA00023125"/>
    </source>
</evidence>
<dbReference type="SUPFAM" id="SSF46689">
    <property type="entry name" value="Homeodomain-like"/>
    <property type="match status" value="1"/>
</dbReference>
<name>A0ABT0GW54_9HYPH</name>
<sequence>MPELRAGVGVSMRTLYRHFPSREAMVLGALEHRHRRYLTYVREGVREPGLAAAEQLFDKLGGWMRMTEGKECLFRQALAANPDSGDIEAMVKRHKGELLRFFGELAGKDQFATQLYLLHEGVTACYAEMGETAVEDAKLLVRQMFKSANERQLS</sequence>
<gene>
    <name evidence="4" type="ORF">M0H32_12860</name>
</gene>
<dbReference type="InterPro" id="IPR001647">
    <property type="entry name" value="HTH_TetR"/>
</dbReference>
<dbReference type="InterPro" id="IPR009057">
    <property type="entry name" value="Homeodomain-like_sf"/>
</dbReference>
<evidence type="ECO:0000313" key="5">
    <source>
        <dbReference type="Proteomes" id="UP001431221"/>
    </source>
</evidence>
<proteinExistence type="predicted"/>
<comment type="caution">
    <text evidence="2">Lacks conserved residue(s) required for the propagation of feature annotation.</text>
</comment>
<keyword evidence="5" id="KW-1185">Reference proteome</keyword>
<dbReference type="EMBL" id="JALNMJ010000008">
    <property type="protein sequence ID" value="MCK7613060.1"/>
    <property type="molecule type" value="Genomic_DNA"/>
</dbReference>
<dbReference type="Gene3D" id="1.10.357.10">
    <property type="entry name" value="Tetracycline Repressor, domain 2"/>
    <property type="match status" value="1"/>
</dbReference>
<organism evidence="4 5">
    <name type="scientific">Roseibium sediminicola</name>
    <dbReference type="NCBI Taxonomy" id="2933272"/>
    <lineage>
        <taxon>Bacteria</taxon>
        <taxon>Pseudomonadati</taxon>
        <taxon>Pseudomonadota</taxon>
        <taxon>Alphaproteobacteria</taxon>
        <taxon>Hyphomicrobiales</taxon>
        <taxon>Stappiaceae</taxon>
        <taxon>Roseibium</taxon>
    </lineage>
</organism>